<dbReference type="InterPro" id="IPR007329">
    <property type="entry name" value="FMN-bd"/>
</dbReference>
<reference evidence="25 26" key="1">
    <citation type="submission" date="2012-10" db="EMBL/GenBank/DDBJ databases">
        <title>Genome sequencing and analysis of entomopathogenic fungi Beauveria bassiana D1-5.</title>
        <authorList>
            <person name="Li Q."/>
            <person name="Wang L."/>
            <person name="Zhang Z."/>
            <person name="Wang Q."/>
            <person name="Ren J."/>
            <person name="Wang M."/>
            <person name="Xu W."/>
            <person name="Wang J."/>
            <person name="Lu Y."/>
            <person name="Du Q."/>
            <person name="Sun Z."/>
        </authorList>
    </citation>
    <scope>NUCLEOTIDE SEQUENCE [LARGE SCALE GENOMIC DNA]</scope>
    <source>
        <strain evidence="25 26">D1-5</strain>
    </source>
</reference>
<evidence type="ECO:0000259" key="24">
    <source>
        <dbReference type="SMART" id="SM00900"/>
    </source>
</evidence>
<dbReference type="FunFam" id="1.10.340.30:FF:000001">
    <property type="entry name" value="Endonuclease III"/>
    <property type="match status" value="1"/>
</dbReference>
<evidence type="ECO:0000256" key="15">
    <source>
        <dbReference type="ARBA" id="ARBA00023125"/>
    </source>
</evidence>
<keyword evidence="15" id="KW-0238">DNA-binding</keyword>
<dbReference type="Pfam" id="PF00730">
    <property type="entry name" value="HhH-GPD"/>
    <property type="match status" value="1"/>
</dbReference>
<keyword evidence="8" id="KW-0479">Metal-binding</keyword>
<accession>A0A0A2WJB3</accession>
<evidence type="ECO:0000256" key="3">
    <source>
        <dbReference type="ARBA" id="ARBA00008343"/>
    </source>
</evidence>
<evidence type="ECO:0000259" key="23">
    <source>
        <dbReference type="SMART" id="SM00478"/>
    </source>
</evidence>
<evidence type="ECO:0000256" key="1">
    <source>
        <dbReference type="ARBA" id="ARBA00001966"/>
    </source>
</evidence>
<dbReference type="EC" id="4.2.99.18" evidence="4"/>
<evidence type="ECO:0000313" key="25">
    <source>
        <dbReference type="EMBL" id="KGQ13169.1"/>
    </source>
</evidence>
<dbReference type="HOGENOM" id="CLU_033819_0_0_1"/>
<gene>
    <name evidence="25" type="ORF">BBAD15_g1093</name>
</gene>
<dbReference type="Pfam" id="PF00633">
    <property type="entry name" value="HHH"/>
    <property type="match status" value="1"/>
</dbReference>
<dbReference type="HAMAP" id="MF_00942">
    <property type="entry name" value="Nth"/>
    <property type="match status" value="1"/>
</dbReference>
<keyword evidence="13" id="KW-0408">Iron</keyword>
<dbReference type="InterPro" id="IPR004035">
    <property type="entry name" value="Endouclease-III_FeS-bd_BS"/>
</dbReference>
<dbReference type="InterPro" id="IPR000445">
    <property type="entry name" value="HhH_motif"/>
</dbReference>
<evidence type="ECO:0000256" key="5">
    <source>
        <dbReference type="ARBA" id="ARBA00022448"/>
    </source>
</evidence>
<feature type="transmembrane region" description="Helical" evidence="21">
    <location>
        <begin position="281"/>
        <end position="302"/>
    </location>
</feature>
<evidence type="ECO:0000256" key="20">
    <source>
        <dbReference type="ARBA" id="ARBA00044632"/>
    </source>
</evidence>
<keyword evidence="19" id="KW-0326">Glycosidase</keyword>
<evidence type="ECO:0000256" key="6">
    <source>
        <dbReference type="ARBA" id="ARBA00022485"/>
    </source>
</evidence>
<dbReference type="PROSITE" id="PS00764">
    <property type="entry name" value="ENDONUCLEASE_III_1"/>
    <property type="match status" value="1"/>
</dbReference>
<evidence type="ECO:0000256" key="13">
    <source>
        <dbReference type="ARBA" id="ARBA00023004"/>
    </source>
</evidence>
<keyword evidence="16 21" id="KW-0472">Membrane</keyword>
<dbReference type="Gene3D" id="1.10.1670.10">
    <property type="entry name" value="Helix-hairpin-Helix base-excision DNA repair enzymes (C-terminal)"/>
    <property type="match status" value="1"/>
</dbReference>
<dbReference type="Gene3D" id="1.10.340.30">
    <property type="entry name" value="Hypothetical protein, domain 2"/>
    <property type="match status" value="1"/>
</dbReference>
<evidence type="ECO:0000256" key="22">
    <source>
        <dbReference type="SAM" id="SignalP"/>
    </source>
</evidence>
<keyword evidence="9" id="KW-0227">DNA damage</keyword>
<feature type="domain" description="HhH-GPD" evidence="23">
    <location>
        <begin position="406"/>
        <end position="553"/>
    </location>
</feature>
<evidence type="ECO:0000256" key="14">
    <source>
        <dbReference type="ARBA" id="ARBA00023014"/>
    </source>
</evidence>
<evidence type="ECO:0000256" key="11">
    <source>
        <dbReference type="ARBA" id="ARBA00022967"/>
    </source>
</evidence>
<dbReference type="InterPro" id="IPR010209">
    <property type="entry name" value="Ion_transpt_RnfG/RsxG"/>
</dbReference>
<dbReference type="Proteomes" id="UP000030106">
    <property type="component" value="Unassembled WGS sequence"/>
</dbReference>
<dbReference type="PANTHER" id="PTHR10359:SF18">
    <property type="entry name" value="ENDONUCLEASE III"/>
    <property type="match status" value="1"/>
</dbReference>
<comment type="subcellular location">
    <subcellularLocation>
        <location evidence="2">Endomembrane system</location>
        <topology evidence="2">Multi-pass membrane protein</topology>
    </subcellularLocation>
</comment>
<keyword evidence="5" id="KW-0813">Transport</keyword>
<dbReference type="AlphaFoldDB" id="A0A0A2WJB3"/>
<dbReference type="GO" id="GO:0009055">
    <property type="term" value="F:electron transfer activity"/>
    <property type="evidence" value="ECO:0007669"/>
    <property type="project" value="InterPro"/>
</dbReference>
<organism evidence="25 26">
    <name type="scientific">Beauveria bassiana D1-5</name>
    <dbReference type="NCBI Taxonomy" id="1245745"/>
    <lineage>
        <taxon>Eukaryota</taxon>
        <taxon>Fungi</taxon>
        <taxon>Dikarya</taxon>
        <taxon>Ascomycota</taxon>
        <taxon>Pezizomycotina</taxon>
        <taxon>Sordariomycetes</taxon>
        <taxon>Hypocreomycetidae</taxon>
        <taxon>Hypocreales</taxon>
        <taxon>Cordycipitaceae</taxon>
        <taxon>Beauveria</taxon>
    </lineage>
</organism>
<dbReference type="InterPro" id="IPR003667">
    <property type="entry name" value="NqrDE/RnfAE"/>
</dbReference>
<keyword evidence="6" id="KW-0004">4Fe-4S</keyword>
<keyword evidence="12 21" id="KW-1133">Transmembrane helix</keyword>
<keyword evidence="7 21" id="KW-0812">Transmembrane</keyword>
<dbReference type="PROSITE" id="PS01155">
    <property type="entry name" value="ENDONUCLEASE_III_2"/>
    <property type="match status" value="1"/>
</dbReference>
<comment type="cofactor">
    <cofactor evidence="1">
        <name>[4Fe-4S] cluster</name>
        <dbReference type="ChEBI" id="CHEBI:49883"/>
    </cofactor>
</comment>
<evidence type="ECO:0000256" key="19">
    <source>
        <dbReference type="ARBA" id="ARBA00023295"/>
    </source>
</evidence>
<evidence type="ECO:0000256" key="8">
    <source>
        <dbReference type="ARBA" id="ARBA00022723"/>
    </source>
</evidence>
<dbReference type="SMART" id="SM00525">
    <property type="entry name" value="FES"/>
    <property type="match status" value="1"/>
</dbReference>
<dbReference type="PANTHER" id="PTHR10359">
    <property type="entry name" value="A/G-SPECIFIC ADENINE GLYCOSYLASE/ENDONUCLEASE III"/>
    <property type="match status" value="1"/>
</dbReference>
<dbReference type="GO" id="GO:0000703">
    <property type="term" value="F:oxidized pyrimidine nucleobase lesion DNA N-glycosylase activity"/>
    <property type="evidence" value="ECO:0007669"/>
    <property type="project" value="UniProtKB-ARBA"/>
</dbReference>
<dbReference type="Pfam" id="PF02508">
    <property type="entry name" value="Rnf-Nqr"/>
    <property type="match status" value="1"/>
</dbReference>
<evidence type="ECO:0000256" key="21">
    <source>
        <dbReference type="SAM" id="Phobius"/>
    </source>
</evidence>
<evidence type="ECO:0000256" key="16">
    <source>
        <dbReference type="ARBA" id="ARBA00023136"/>
    </source>
</evidence>
<keyword evidence="22" id="KW-0732">Signal</keyword>
<dbReference type="SMART" id="SM00478">
    <property type="entry name" value="ENDO3c"/>
    <property type="match status" value="1"/>
</dbReference>
<dbReference type="InterPro" id="IPR011257">
    <property type="entry name" value="DNA_glycosylase"/>
</dbReference>
<evidence type="ECO:0000256" key="17">
    <source>
        <dbReference type="ARBA" id="ARBA00023204"/>
    </source>
</evidence>
<dbReference type="CDD" id="cd00056">
    <property type="entry name" value="ENDO3c"/>
    <property type="match status" value="1"/>
</dbReference>
<protein>
    <recommendedName>
        <fullName evidence="4">DNA-(apurinic or apyrimidinic site) lyase</fullName>
        <ecNumber evidence="4">4.2.99.18</ecNumber>
    </recommendedName>
</protein>
<evidence type="ECO:0000256" key="12">
    <source>
        <dbReference type="ARBA" id="ARBA00022989"/>
    </source>
</evidence>
<dbReference type="FunFam" id="1.10.1670.10:FF:000001">
    <property type="entry name" value="Endonuclease III"/>
    <property type="match status" value="1"/>
</dbReference>
<keyword evidence="17" id="KW-0234">DNA repair</keyword>
<feature type="transmembrane region" description="Helical" evidence="21">
    <location>
        <begin position="225"/>
        <end position="246"/>
    </location>
</feature>
<feature type="transmembrane region" description="Helical" evidence="21">
    <location>
        <begin position="252"/>
        <end position="269"/>
    </location>
</feature>
<proteinExistence type="inferred from homology"/>
<dbReference type="NCBIfam" id="TIGR01947">
    <property type="entry name" value="rnfG"/>
    <property type="match status" value="1"/>
</dbReference>
<dbReference type="EMBL" id="ANFO01000054">
    <property type="protein sequence ID" value="KGQ13169.1"/>
    <property type="molecule type" value="Genomic_DNA"/>
</dbReference>
<keyword evidence="18" id="KW-0456">Lyase</keyword>
<dbReference type="NCBIfam" id="NF002519">
    <property type="entry name" value="PRK01908.1"/>
    <property type="match status" value="1"/>
</dbReference>
<dbReference type="GO" id="GO:0046872">
    <property type="term" value="F:metal ion binding"/>
    <property type="evidence" value="ECO:0007669"/>
    <property type="project" value="UniProtKB-KW"/>
</dbReference>
<comment type="similarity">
    <text evidence="3">Belongs to the Nth/MutY family.</text>
</comment>
<dbReference type="GO" id="GO:0003677">
    <property type="term" value="F:DNA binding"/>
    <property type="evidence" value="ECO:0007669"/>
    <property type="project" value="UniProtKB-KW"/>
</dbReference>
<dbReference type="GO" id="GO:0022900">
    <property type="term" value="P:electron transport chain"/>
    <property type="evidence" value="ECO:0007669"/>
    <property type="project" value="InterPro"/>
</dbReference>
<dbReference type="SMART" id="SM00900">
    <property type="entry name" value="FMN_bind"/>
    <property type="match status" value="1"/>
</dbReference>
<evidence type="ECO:0000256" key="18">
    <source>
        <dbReference type="ARBA" id="ARBA00023239"/>
    </source>
</evidence>
<keyword evidence="10" id="KW-0378">Hydrolase</keyword>
<sequence>MQKHGVALALFAALFTGLTALVNELTKPTIAQQSALQQKMLFDQVIADDVYDNPIQDSCLLVKDSPLGKGARHIYVARKGDKPVAVVMEATAPDGYSGAIQILVAADFNGTILGTRVTEHHETPGLGDKIELRLSDWITHFANKRIQGNNDQAWAVQKDGGQFTQFTGATITPRALLGLCPLLAVTSTATNALGLGLATTLVLTLTNGTISALRRWVPAEIRIPVYVLIIASVVSIVQMLINAYAFGLYQSLGIFIPLIVTNCIVVGRAEAYAAKASVPYAALDGFATGLGATSAMFVLGSIREIIGNGTLFDGADGLLGNWAKVLRIEVFHTDTPFLLAMLPPGAFIGLGPPRPRKCRRGRQCREGLMNNSKRVEILTRLRDNNPHPTTELNFSSPFELLIAVLLSAQATDVSVNKATAKLYPVANTPATMLALGVDGVKEYIKTIGLFNSKAENVIKTCRMLLELHGGEVPEDRAALEALPGVGRKTANVVLNTAFGWPTIAVDTHIFRVCNRTQFAAGKNVEQVEEKLLKVVPAEFKVDCHHWLILHGRYTCIARKPRCGSCIIEDLCEFKEKVEA</sequence>
<evidence type="ECO:0000256" key="9">
    <source>
        <dbReference type="ARBA" id="ARBA00022763"/>
    </source>
</evidence>
<dbReference type="GO" id="GO:0006285">
    <property type="term" value="P:base-excision repair, AP site formation"/>
    <property type="evidence" value="ECO:0007669"/>
    <property type="project" value="TreeGrafter"/>
</dbReference>
<feature type="transmembrane region" description="Helical" evidence="21">
    <location>
        <begin position="192"/>
        <end position="213"/>
    </location>
</feature>
<dbReference type="GO" id="GO:0012505">
    <property type="term" value="C:endomembrane system"/>
    <property type="evidence" value="ECO:0007669"/>
    <property type="project" value="UniProtKB-SubCell"/>
</dbReference>
<dbReference type="GO" id="GO:0051539">
    <property type="term" value="F:4 iron, 4 sulfur cluster binding"/>
    <property type="evidence" value="ECO:0007669"/>
    <property type="project" value="UniProtKB-KW"/>
</dbReference>
<dbReference type="NCBIfam" id="NF007978">
    <property type="entry name" value="PRK10702.1"/>
    <property type="match status" value="1"/>
</dbReference>
<keyword evidence="25" id="KW-0540">Nuclease</keyword>
<evidence type="ECO:0000256" key="10">
    <source>
        <dbReference type="ARBA" id="ARBA00022801"/>
    </source>
</evidence>
<dbReference type="HAMAP" id="MF_00479">
    <property type="entry name" value="RsxG_RnfG"/>
    <property type="match status" value="1"/>
</dbReference>
<dbReference type="InterPro" id="IPR023170">
    <property type="entry name" value="HhH_base_excis_C"/>
</dbReference>
<dbReference type="InterPro" id="IPR010968">
    <property type="entry name" value="RnfE"/>
</dbReference>
<dbReference type="HAMAP" id="MF_00478">
    <property type="entry name" value="RsxE_RnfE"/>
    <property type="match status" value="1"/>
</dbReference>
<dbReference type="NCBIfam" id="TIGR01083">
    <property type="entry name" value="nth"/>
    <property type="match status" value="1"/>
</dbReference>
<comment type="caution">
    <text evidence="25">The sequence shown here is derived from an EMBL/GenBank/DDBJ whole genome shotgun (WGS) entry which is preliminary data.</text>
</comment>
<evidence type="ECO:0000313" key="26">
    <source>
        <dbReference type="Proteomes" id="UP000030106"/>
    </source>
</evidence>
<evidence type="ECO:0000256" key="4">
    <source>
        <dbReference type="ARBA" id="ARBA00012720"/>
    </source>
</evidence>
<dbReference type="GO" id="GO:0010181">
    <property type="term" value="F:FMN binding"/>
    <property type="evidence" value="ECO:0007669"/>
    <property type="project" value="InterPro"/>
</dbReference>
<dbReference type="NCBIfam" id="TIGR01948">
    <property type="entry name" value="rnfE"/>
    <property type="match status" value="1"/>
</dbReference>
<dbReference type="InterPro" id="IPR004036">
    <property type="entry name" value="Endonuclease-III-like_CS2"/>
</dbReference>
<keyword evidence="14" id="KW-0411">Iron-sulfur</keyword>
<feature type="signal peptide" evidence="22">
    <location>
        <begin position="1"/>
        <end position="20"/>
    </location>
</feature>
<dbReference type="InterPro" id="IPR003265">
    <property type="entry name" value="HhH-GPD_domain"/>
</dbReference>
<evidence type="ECO:0000256" key="7">
    <source>
        <dbReference type="ARBA" id="ARBA00022692"/>
    </source>
</evidence>
<dbReference type="InterPro" id="IPR003651">
    <property type="entry name" value="Endonuclease3_FeS-loop_motif"/>
</dbReference>
<dbReference type="InterPro" id="IPR005759">
    <property type="entry name" value="Nth"/>
</dbReference>
<keyword evidence="11" id="KW-1278">Translocase</keyword>
<dbReference type="Pfam" id="PF10576">
    <property type="entry name" value="EndIII_4Fe-2S"/>
    <property type="match status" value="1"/>
</dbReference>
<dbReference type="GO" id="GO:0005886">
    <property type="term" value="C:plasma membrane"/>
    <property type="evidence" value="ECO:0007669"/>
    <property type="project" value="InterPro"/>
</dbReference>
<feature type="chain" id="PRO_5002007264" description="DNA-(apurinic or apyrimidinic site) lyase" evidence="22">
    <location>
        <begin position="21"/>
        <end position="579"/>
    </location>
</feature>
<keyword evidence="25" id="KW-0255">Endonuclease</keyword>
<dbReference type="SUPFAM" id="SSF48150">
    <property type="entry name" value="DNA-glycosylase"/>
    <property type="match status" value="1"/>
</dbReference>
<comment type="catalytic activity">
    <reaction evidence="20">
        <text>2'-deoxyribonucleotide-(2'-deoxyribose 5'-phosphate)-2'-deoxyribonucleotide-DNA = a 3'-end 2'-deoxyribonucleotide-(2,3-dehydro-2,3-deoxyribose 5'-phosphate)-DNA + a 5'-end 5'-phospho-2'-deoxyribonucleoside-DNA + H(+)</text>
        <dbReference type="Rhea" id="RHEA:66592"/>
        <dbReference type="Rhea" id="RHEA-COMP:13180"/>
        <dbReference type="Rhea" id="RHEA-COMP:16897"/>
        <dbReference type="Rhea" id="RHEA-COMP:17067"/>
        <dbReference type="ChEBI" id="CHEBI:15378"/>
        <dbReference type="ChEBI" id="CHEBI:136412"/>
        <dbReference type="ChEBI" id="CHEBI:157695"/>
        <dbReference type="ChEBI" id="CHEBI:167181"/>
        <dbReference type="EC" id="4.2.99.18"/>
    </reaction>
</comment>
<feature type="domain" description="FMN-binding" evidence="24">
    <location>
        <begin position="95"/>
        <end position="192"/>
    </location>
</feature>
<dbReference type="NCBIfam" id="NF009070">
    <property type="entry name" value="PRK12405.1"/>
    <property type="match status" value="1"/>
</dbReference>
<dbReference type="GO" id="GO:0140078">
    <property type="term" value="F:class I DNA-(apurinic or apyrimidinic site) endonuclease activity"/>
    <property type="evidence" value="ECO:0007669"/>
    <property type="project" value="UniProtKB-EC"/>
</dbReference>
<evidence type="ECO:0000256" key="2">
    <source>
        <dbReference type="ARBA" id="ARBA00004127"/>
    </source>
</evidence>
<name>A0A0A2WJB3_BEABA</name>
<dbReference type="STRING" id="1245745.A0A0A2WJB3"/>